<comment type="subcellular location">
    <subcellularLocation>
        <location evidence="1">Membrane</location>
        <topology evidence="1">Multi-pass membrane protein</topology>
    </subcellularLocation>
</comment>
<accession>A0A8J2IJW0</accession>
<proteinExistence type="inferred from homology"/>
<feature type="transmembrane region" description="Helical" evidence="7">
    <location>
        <begin position="6"/>
        <end position="28"/>
    </location>
</feature>
<dbReference type="PANTHER" id="PTHR33048:SF96">
    <property type="entry name" value="INTEGRAL MEMBRANE PROTEIN"/>
    <property type="match status" value="1"/>
</dbReference>
<feature type="domain" description="Rhodopsin" evidence="8">
    <location>
        <begin position="24"/>
        <end position="272"/>
    </location>
</feature>
<evidence type="ECO:0000313" key="9">
    <source>
        <dbReference type="EMBL" id="CAG7558911.1"/>
    </source>
</evidence>
<name>A0A8J2IJW0_FUSEQ</name>
<dbReference type="GO" id="GO:0016020">
    <property type="term" value="C:membrane"/>
    <property type="evidence" value="ECO:0007669"/>
    <property type="project" value="UniProtKB-SubCell"/>
</dbReference>
<dbReference type="Pfam" id="PF20684">
    <property type="entry name" value="Fung_rhodopsin"/>
    <property type="match status" value="1"/>
</dbReference>
<gene>
    <name evidence="9" type="ORF">FEQUK3_LOCUS4637</name>
</gene>
<feature type="region of interest" description="Disordered" evidence="6">
    <location>
        <begin position="314"/>
        <end position="341"/>
    </location>
</feature>
<feature type="transmembrane region" description="Helical" evidence="7">
    <location>
        <begin position="201"/>
        <end position="223"/>
    </location>
</feature>
<dbReference type="Proteomes" id="UP000693738">
    <property type="component" value="Unassembled WGS sequence"/>
</dbReference>
<dbReference type="PANTHER" id="PTHR33048">
    <property type="entry name" value="PTH11-LIKE INTEGRAL MEMBRANE PROTEIN (AFU_ORTHOLOGUE AFUA_5G11245)"/>
    <property type="match status" value="1"/>
</dbReference>
<keyword evidence="4 7" id="KW-0472">Membrane</keyword>
<comment type="similarity">
    <text evidence="5">Belongs to the SAT4 family.</text>
</comment>
<keyword evidence="2 7" id="KW-0812">Transmembrane</keyword>
<dbReference type="InterPro" id="IPR049326">
    <property type="entry name" value="Rhodopsin_dom_fungi"/>
</dbReference>
<evidence type="ECO:0000256" key="5">
    <source>
        <dbReference type="ARBA" id="ARBA00038359"/>
    </source>
</evidence>
<evidence type="ECO:0000256" key="3">
    <source>
        <dbReference type="ARBA" id="ARBA00022989"/>
    </source>
</evidence>
<dbReference type="EMBL" id="CAJSTJ010000127">
    <property type="protein sequence ID" value="CAG7558911.1"/>
    <property type="molecule type" value="Genomic_DNA"/>
</dbReference>
<feature type="transmembrane region" description="Helical" evidence="7">
    <location>
        <begin position="117"/>
        <end position="140"/>
    </location>
</feature>
<dbReference type="InterPro" id="IPR052337">
    <property type="entry name" value="SAT4-like"/>
</dbReference>
<evidence type="ECO:0000256" key="2">
    <source>
        <dbReference type="ARBA" id="ARBA00022692"/>
    </source>
</evidence>
<evidence type="ECO:0000256" key="1">
    <source>
        <dbReference type="ARBA" id="ARBA00004141"/>
    </source>
</evidence>
<evidence type="ECO:0000313" key="10">
    <source>
        <dbReference type="Proteomes" id="UP000693738"/>
    </source>
</evidence>
<keyword evidence="3 7" id="KW-1133">Transmembrane helix</keyword>
<evidence type="ECO:0000256" key="6">
    <source>
        <dbReference type="SAM" id="MobiDB-lite"/>
    </source>
</evidence>
<evidence type="ECO:0000259" key="8">
    <source>
        <dbReference type="Pfam" id="PF20684"/>
    </source>
</evidence>
<reference evidence="9" key="1">
    <citation type="submission" date="2021-05" db="EMBL/GenBank/DDBJ databases">
        <authorList>
            <person name="Khan N."/>
        </authorList>
    </citation>
    <scope>NUCLEOTIDE SEQUENCE</scope>
</reference>
<feature type="transmembrane region" description="Helical" evidence="7">
    <location>
        <begin position="40"/>
        <end position="60"/>
    </location>
</feature>
<organism evidence="9 10">
    <name type="scientific">Fusarium equiseti</name>
    <name type="common">Fusarium scirpi</name>
    <dbReference type="NCBI Taxonomy" id="61235"/>
    <lineage>
        <taxon>Eukaryota</taxon>
        <taxon>Fungi</taxon>
        <taxon>Dikarya</taxon>
        <taxon>Ascomycota</taxon>
        <taxon>Pezizomycotina</taxon>
        <taxon>Sordariomycetes</taxon>
        <taxon>Hypocreomycetidae</taxon>
        <taxon>Hypocreales</taxon>
        <taxon>Nectriaceae</taxon>
        <taxon>Fusarium</taxon>
        <taxon>Fusarium incarnatum-equiseti species complex</taxon>
    </lineage>
</organism>
<comment type="caution">
    <text evidence="9">The sequence shown here is derived from an EMBL/GenBank/DDBJ whole genome shotgun (WGS) entry which is preliminary data.</text>
</comment>
<protein>
    <recommendedName>
        <fullName evidence="8">Rhodopsin domain-containing protein</fullName>
    </recommendedName>
</protein>
<feature type="transmembrane region" description="Helical" evidence="7">
    <location>
        <begin position="167"/>
        <end position="189"/>
    </location>
</feature>
<feature type="transmembrane region" description="Helical" evidence="7">
    <location>
        <begin position="80"/>
        <end position="105"/>
    </location>
</feature>
<evidence type="ECO:0000256" key="7">
    <source>
        <dbReference type="SAM" id="Phobius"/>
    </source>
</evidence>
<evidence type="ECO:0000256" key="4">
    <source>
        <dbReference type="ARBA" id="ARBA00023136"/>
    </source>
</evidence>
<sequence>MGVRDTYYPLVISCLVVDGVAVGLRLWARGLKRAIGYDDIVMCLSFVGFTVFCAMELEAIRYGIGATMMEPDFDPVKAAMFFTTSQIAFILTTGISKLGVGLVLLRLASGADTRTIRIILIVSMIIVTLWCLVTTLIFGLQCRPLSVAWGVGEGSCLSTSVLGTTGLALSGMDVIISWFYALLPIYMLYKTQLRLRLKIMIMVLLGLGAVSSIAIIVRLKYLIDLSRLTSASGGLATQEAVETTLEGTIYSILEIGLSILAASLTALRPLLTKLPGFGDSSSKPADFGSLVTFGNRNDNKGPAYRLEDRDVSVADSQENIVPPRPLTSRSSIVAGPRRSES</sequence>
<dbReference type="AlphaFoldDB" id="A0A8J2IJW0"/>